<comment type="caution">
    <text evidence="1">The sequence shown here is derived from an EMBL/GenBank/DDBJ whole genome shotgun (WGS) entry which is preliminary data.</text>
</comment>
<dbReference type="RefSeq" id="WP_021285318.1">
    <property type="nucleotide sequence ID" value="NZ_JAGGLL010000020.1"/>
</dbReference>
<organism evidence="1 2">
    <name type="scientific">Clostridium punense</name>
    <dbReference type="NCBI Taxonomy" id="1054297"/>
    <lineage>
        <taxon>Bacteria</taxon>
        <taxon>Bacillati</taxon>
        <taxon>Bacillota</taxon>
        <taxon>Clostridia</taxon>
        <taxon>Eubacteriales</taxon>
        <taxon>Clostridiaceae</taxon>
        <taxon>Clostridium</taxon>
    </lineage>
</organism>
<keyword evidence="2" id="KW-1185">Reference proteome</keyword>
<sequence>MTIELSEIRNVKFLGRDSYILAAIIGSLAKAAYGIPEKIKEKHLKDYLYFIRGKMKVKHVLLSRPALTEILKNGIVL</sequence>
<name>A0ABS4K541_9CLOT</name>
<dbReference type="EMBL" id="JAGGLL010000020">
    <property type="protein sequence ID" value="MBP2022901.1"/>
    <property type="molecule type" value="Genomic_DNA"/>
</dbReference>
<dbReference type="Proteomes" id="UP001519308">
    <property type="component" value="Unassembled WGS sequence"/>
</dbReference>
<reference evidence="1 2" key="1">
    <citation type="submission" date="2021-03" db="EMBL/GenBank/DDBJ databases">
        <title>Genomic Encyclopedia of Type Strains, Phase IV (KMG-IV): sequencing the most valuable type-strain genomes for metagenomic binning, comparative biology and taxonomic classification.</title>
        <authorList>
            <person name="Goeker M."/>
        </authorList>
    </citation>
    <scope>NUCLEOTIDE SEQUENCE [LARGE SCALE GENOMIC DNA]</scope>
    <source>
        <strain evidence="1 2">DSM 28650</strain>
    </source>
</reference>
<accession>A0ABS4K541</accession>
<protein>
    <submittedName>
        <fullName evidence="1">Nucleotidyltransferase</fullName>
    </submittedName>
</protein>
<evidence type="ECO:0000313" key="2">
    <source>
        <dbReference type="Proteomes" id="UP001519308"/>
    </source>
</evidence>
<evidence type="ECO:0000313" key="1">
    <source>
        <dbReference type="EMBL" id="MBP2022901.1"/>
    </source>
</evidence>
<proteinExistence type="predicted"/>
<gene>
    <name evidence="1" type="ORF">J2Z44_002726</name>
</gene>